<dbReference type="InterPro" id="IPR000209">
    <property type="entry name" value="Peptidase_S8/S53_dom"/>
</dbReference>
<dbReference type="SUPFAM" id="SSF54897">
    <property type="entry name" value="Protease propeptides/inhibitors"/>
    <property type="match status" value="1"/>
</dbReference>
<dbReference type="GO" id="GO:0005615">
    <property type="term" value="C:extracellular space"/>
    <property type="evidence" value="ECO:0007669"/>
    <property type="project" value="TreeGrafter"/>
</dbReference>
<evidence type="ECO:0000313" key="8">
    <source>
        <dbReference type="EMBL" id="SEM73715.1"/>
    </source>
</evidence>
<dbReference type="CDD" id="cd00161">
    <property type="entry name" value="beta-trefoil_Ricin-like"/>
    <property type="match status" value="1"/>
</dbReference>
<dbReference type="RefSeq" id="WP_075010068.1">
    <property type="nucleotide sequence ID" value="NZ_FOAP01000022.1"/>
</dbReference>
<dbReference type="Gene3D" id="2.80.10.50">
    <property type="match status" value="1"/>
</dbReference>
<keyword evidence="4 5" id="KW-0720">Serine protease</keyword>
<feature type="active site" description="Charge relay system" evidence="5">
    <location>
        <position position="163"/>
    </location>
</feature>
<evidence type="ECO:0000256" key="4">
    <source>
        <dbReference type="ARBA" id="ARBA00022825"/>
    </source>
</evidence>
<dbReference type="InterPro" id="IPR022398">
    <property type="entry name" value="Peptidase_S8_His-AS"/>
</dbReference>
<evidence type="ECO:0000259" key="7">
    <source>
        <dbReference type="SMART" id="SM00458"/>
    </source>
</evidence>
<dbReference type="InterPro" id="IPR015500">
    <property type="entry name" value="Peptidase_S8_subtilisin-rel"/>
</dbReference>
<dbReference type="InterPro" id="IPR023827">
    <property type="entry name" value="Peptidase_S8_Asp-AS"/>
</dbReference>
<dbReference type="Proteomes" id="UP000182719">
    <property type="component" value="Unassembled WGS sequence"/>
</dbReference>
<dbReference type="SMART" id="SM00458">
    <property type="entry name" value="RICIN"/>
    <property type="match status" value="1"/>
</dbReference>
<dbReference type="PANTHER" id="PTHR43806:SF11">
    <property type="entry name" value="CEREVISIN-RELATED"/>
    <property type="match status" value="1"/>
</dbReference>
<dbReference type="GO" id="GO:0006508">
    <property type="term" value="P:proteolysis"/>
    <property type="evidence" value="ECO:0007669"/>
    <property type="project" value="UniProtKB-KW"/>
</dbReference>
<dbReference type="FunFam" id="3.40.50.200:FF:000014">
    <property type="entry name" value="Proteinase K"/>
    <property type="match status" value="1"/>
</dbReference>
<dbReference type="GO" id="GO:0004252">
    <property type="term" value="F:serine-type endopeptidase activity"/>
    <property type="evidence" value="ECO:0007669"/>
    <property type="project" value="UniProtKB-UniRule"/>
</dbReference>
<dbReference type="InterPro" id="IPR037045">
    <property type="entry name" value="S8pro/Inhibitor_I9_sf"/>
</dbReference>
<evidence type="ECO:0000256" key="6">
    <source>
        <dbReference type="SAM" id="MobiDB-lite"/>
    </source>
</evidence>
<keyword evidence="3 5" id="KW-0378">Hydrolase</keyword>
<dbReference type="PROSITE" id="PS00136">
    <property type="entry name" value="SUBTILASE_ASP"/>
    <property type="match status" value="1"/>
</dbReference>
<feature type="compositionally biased region" description="Polar residues" evidence="6">
    <location>
        <begin position="526"/>
        <end position="542"/>
    </location>
</feature>
<dbReference type="OrthoDB" id="9790784at2"/>
<feature type="domain" description="Ricin B lectin" evidence="7">
    <location>
        <begin position="406"/>
        <end position="542"/>
    </location>
</feature>
<evidence type="ECO:0000256" key="5">
    <source>
        <dbReference type="PROSITE-ProRule" id="PRU01240"/>
    </source>
</evidence>
<dbReference type="Pfam" id="PF00082">
    <property type="entry name" value="Peptidase_S8"/>
    <property type="match status" value="1"/>
</dbReference>
<comment type="similarity">
    <text evidence="1 5">Belongs to the peptidase S8 family.</text>
</comment>
<feature type="region of interest" description="Disordered" evidence="6">
    <location>
        <begin position="515"/>
        <end position="542"/>
    </location>
</feature>
<feature type="active site" description="Charge relay system" evidence="5">
    <location>
        <position position="348"/>
    </location>
</feature>
<evidence type="ECO:0000313" key="9">
    <source>
        <dbReference type="Proteomes" id="UP000182719"/>
    </source>
</evidence>
<proteinExistence type="inferred from homology"/>
<dbReference type="PANTHER" id="PTHR43806">
    <property type="entry name" value="PEPTIDASE S8"/>
    <property type="match status" value="1"/>
</dbReference>
<evidence type="ECO:0000256" key="1">
    <source>
        <dbReference type="ARBA" id="ARBA00011073"/>
    </source>
</evidence>
<dbReference type="InterPro" id="IPR035992">
    <property type="entry name" value="Ricin_B-like_lectins"/>
</dbReference>
<dbReference type="Gene3D" id="3.40.50.200">
    <property type="entry name" value="Peptidase S8/S53 domain"/>
    <property type="match status" value="1"/>
</dbReference>
<dbReference type="InterPro" id="IPR010259">
    <property type="entry name" value="S8pro/Inhibitor_I9"/>
</dbReference>
<evidence type="ECO:0000256" key="2">
    <source>
        <dbReference type="ARBA" id="ARBA00022670"/>
    </source>
</evidence>
<organism evidence="8 9">
    <name type="scientific">Stigmatella aurantiaca</name>
    <dbReference type="NCBI Taxonomy" id="41"/>
    <lineage>
        <taxon>Bacteria</taxon>
        <taxon>Pseudomonadati</taxon>
        <taxon>Myxococcota</taxon>
        <taxon>Myxococcia</taxon>
        <taxon>Myxococcales</taxon>
        <taxon>Cystobacterineae</taxon>
        <taxon>Archangiaceae</taxon>
        <taxon>Stigmatella</taxon>
    </lineage>
</organism>
<reference evidence="9" key="1">
    <citation type="submission" date="2016-10" db="EMBL/GenBank/DDBJ databases">
        <authorList>
            <person name="Varghese N."/>
            <person name="Submissions S."/>
        </authorList>
    </citation>
    <scope>NUCLEOTIDE SEQUENCE [LARGE SCALE GENOMIC DNA]</scope>
    <source>
        <strain evidence="9">DSM 17044</strain>
    </source>
</reference>
<dbReference type="PROSITE" id="PS51257">
    <property type="entry name" value="PROKAR_LIPOPROTEIN"/>
    <property type="match status" value="1"/>
</dbReference>
<dbReference type="InterPro" id="IPR036852">
    <property type="entry name" value="Peptidase_S8/S53_dom_sf"/>
</dbReference>
<sequence length="542" mass="55692">MGLRQRLSVLAFLALGACVSPESGPVPGESPVRLVTSRGLLRTGGEWVPGQYIVVLKEPLAGAGPVGVEAGARGLAARHGVQVERTYTHALRGFLVRASEAQAQQLAAEPSVKYVVEDGRAAPDAVQTVLPWGLDRIGQQDLPLNGAYTHTFTGKGVHAYVIDTGIRATHAEFGGRVSLDYTGVPEGPGAGDCQGHGTHVAGILGGTTWGVAKDVSLHSVRVFGCEGGAPWSTVLGAVDWVTAHHLKPAVAILSLSGGANQAVDDAVRNSIAAGIVYAVSAGNQNTNACALSPARLAEALTVGATDREDHRAPFSNHGPCLDLFAPGAGIASAGHGGDTATHTLGGTSMAAAHVAGAAALFLEFNPTAQPSLVAQALTGYASVDKVLQPGRGTPNRLLFSNPHIATPFEIIARHSAQCLEVVGGSAEAGAGLMQTVCHTGPSQRFRFEPVSPGVYRIVAQHSGQCLDATSGPPEAPDALLQQPCHPGGTQRFHLVARDGGFYRITAQHTGQCLDMGGGPAAPGSPLVQSSCHDGPSQQFRLN</sequence>
<dbReference type="InterPro" id="IPR000772">
    <property type="entry name" value="Ricin_B_lectin"/>
</dbReference>
<dbReference type="SUPFAM" id="SSF52743">
    <property type="entry name" value="Subtilisin-like"/>
    <property type="match status" value="1"/>
</dbReference>
<dbReference type="PROSITE" id="PS00137">
    <property type="entry name" value="SUBTILASE_HIS"/>
    <property type="match status" value="1"/>
</dbReference>
<dbReference type="EMBL" id="FOAP01000022">
    <property type="protein sequence ID" value="SEM73715.1"/>
    <property type="molecule type" value="Genomic_DNA"/>
</dbReference>
<gene>
    <name evidence="8" type="ORF">SAMN05444354_12237</name>
</gene>
<dbReference type="PROSITE" id="PS50231">
    <property type="entry name" value="RICIN_B_LECTIN"/>
    <property type="match status" value="1"/>
</dbReference>
<dbReference type="Pfam" id="PF05922">
    <property type="entry name" value="Inhibitor_I9"/>
    <property type="match status" value="1"/>
</dbReference>
<dbReference type="Pfam" id="PF00652">
    <property type="entry name" value="Ricin_B_lectin"/>
    <property type="match status" value="1"/>
</dbReference>
<keyword evidence="9" id="KW-1185">Reference proteome</keyword>
<dbReference type="CDD" id="cd04077">
    <property type="entry name" value="Peptidases_S8_PCSK9_ProteinaseK_like"/>
    <property type="match status" value="1"/>
</dbReference>
<protein>
    <submittedName>
        <fullName evidence="8">Serine protease</fullName>
    </submittedName>
</protein>
<feature type="active site" description="Charge relay system" evidence="5">
    <location>
        <position position="196"/>
    </location>
</feature>
<dbReference type="PROSITE" id="PS51892">
    <property type="entry name" value="SUBTILASE"/>
    <property type="match status" value="1"/>
</dbReference>
<evidence type="ECO:0000256" key="3">
    <source>
        <dbReference type="ARBA" id="ARBA00022801"/>
    </source>
</evidence>
<dbReference type="AlphaFoldDB" id="A0A1H8ASN6"/>
<keyword evidence="2 5" id="KW-0645">Protease</keyword>
<dbReference type="SUPFAM" id="SSF50370">
    <property type="entry name" value="Ricin B-like lectins"/>
    <property type="match status" value="1"/>
</dbReference>
<dbReference type="Gene3D" id="3.30.70.80">
    <property type="entry name" value="Peptidase S8 propeptide/proteinase inhibitor I9"/>
    <property type="match status" value="1"/>
</dbReference>
<accession>A0A1H8ASN6</accession>
<name>A0A1H8ASN6_STIAU</name>
<dbReference type="InterPro" id="IPR034193">
    <property type="entry name" value="PCSK9_ProteinaseK-like"/>
</dbReference>
<dbReference type="PRINTS" id="PR00723">
    <property type="entry name" value="SUBTILISIN"/>
</dbReference>
<dbReference type="InterPro" id="IPR050131">
    <property type="entry name" value="Peptidase_S8_subtilisin-like"/>
</dbReference>